<evidence type="ECO:0000313" key="2">
    <source>
        <dbReference type="Proteomes" id="UP000078542"/>
    </source>
</evidence>
<name>A0A195C0Y9_9HYME</name>
<accession>A0A195C0Y9</accession>
<organism evidence="1 2">
    <name type="scientific">Cyphomyrmex costatus</name>
    <dbReference type="NCBI Taxonomy" id="456900"/>
    <lineage>
        <taxon>Eukaryota</taxon>
        <taxon>Metazoa</taxon>
        <taxon>Ecdysozoa</taxon>
        <taxon>Arthropoda</taxon>
        <taxon>Hexapoda</taxon>
        <taxon>Insecta</taxon>
        <taxon>Pterygota</taxon>
        <taxon>Neoptera</taxon>
        <taxon>Endopterygota</taxon>
        <taxon>Hymenoptera</taxon>
        <taxon>Apocrita</taxon>
        <taxon>Aculeata</taxon>
        <taxon>Formicoidea</taxon>
        <taxon>Formicidae</taxon>
        <taxon>Myrmicinae</taxon>
        <taxon>Cyphomyrmex</taxon>
    </lineage>
</organism>
<gene>
    <name evidence="1" type="ORF">ALC62_15537</name>
</gene>
<evidence type="ECO:0000313" key="1">
    <source>
        <dbReference type="EMBL" id="KYM93836.1"/>
    </source>
</evidence>
<dbReference type="AlphaFoldDB" id="A0A195C0Y9"/>
<sequence length="187" mass="21295">MRESDENWRIVLAQGDVERALRCTRWSSWTVALLRRHIFYRDNNVCFLSVSSLSSVLQRLDTPLRWRAASCTSNNRLVKVDSFETSFNVSRVRSTSSSRHAAFSRGDLEALARARGLTINWRKSVLLSWCAKCAGRIVGRYYVPEMLVRSGTYPMDLSTRRVGVHTATTATFSIASGRENDRGNDQR</sequence>
<reference evidence="1 2" key="1">
    <citation type="submission" date="2016-03" db="EMBL/GenBank/DDBJ databases">
        <title>Cyphomyrmex costatus WGS genome.</title>
        <authorList>
            <person name="Nygaard S."/>
            <person name="Hu H."/>
            <person name="Boomsma J."/>
            <person name="Zhang G."/>
        </authorList>
    </citation>
    <scope>NUCLEOTIDE SEQUENCE [LARGE SCALE GENOMIC DNA]</scope>
    <source>
        <strain evidence="1">MS0001</strain>
        <tissue evidence="1">Whole body</tissue>
    </source>
</reference>
<dbReference type="EMBL" id="KQ978457">
    <property type="protein sequence ID" value="KYM93836.1"/>
    <property type="molecule type" value="Genomic_DNA"/>
</dbReference>
<proteinExistence type="predicted"/>
<protein>
    <submittedName>
        <fullName evidence="1">Uncharacterized protein</fullName>
    </submittedName>
</protein>
<keyword evidence="2" id="KW-1185">Reference proteome</keyword>
<dbReference type="Proteomes" id="UP000078542">
    <property type="component" value="Unassembled WGS sequence"/>
</dbReference>